<dbReference type="Proteomes" id="UP000219023">
    <property type="component" value="Unassembled WGS sequence"/>
</dbReference>
<accession>A0A285VTV8</accession>
<reference evidence="1 2" key="1">
    <citation type="submission" date="2017-08" db="EMBL/GenBank/DDBJ databases">
        <authorList>
            <person name="de Groot N.N."/>
        </authorList>
    </citation>
    <scope>NUCLEOTIDE SEQUENCE [LARGE SCALE GENOMIC DNA]</scope>
    <source>
        <strain evidence="1 2">USBA 855</strain>
    </source>
</reference>
<proteinExistence type="predicted"/>
<evidence type="ECO:0000313" key="2">
    <source>
        <dbReference type="Proteomes" id="UP000219023"/>
    </source>
</evidence>
<name>A0A285VTV8_9GAMM</name>
<dbReference type="RefSeq" id="WP_097023856.1">
    <property type="nucleotide sequence ID" value="NZ_OBQJ01000009.1"/>
</dbReference>
<protein>
    <submittedName>
        <fullName evidence="1">Antitoxin VapB</fullName>
    </submittedName>
</protein>
<evidence type="ECO:0000313" key="1">
    <source>
        <dbReference type="EMBL" id="SOC57485.1"/>
    </source>
</evidence>
<dbReference type="OrthoDB" id="5298361at2"/>
<dbReference type="InterPro" id="IPR047976">
    <property type="entry name" value="Anti_VapB2-like"/>
</dbReference>
<sequence length="66" mass="7515">MPRGSVFHSHRHQTIQLPKESALPKGVKRVEIISIGETRILIPDGNSWDEWFDGQDATADFLNTRD</sequence>
<organism evidence="1 2">
    <name type="scientific">Chromohalobacter canadensis</name>
    <dbReference type="NCBI Taxonomy" id="141389"/>
    <lineage>
        <taxon>Bacteria</taxon>
        <taxon>Pseudomonadati</taxon>
        <taxon>Pseudomonadota</taxon>
        <taxon>Gammaproteobacteria</taxon>
        <taxon>Oceanospirillales</taxon>
        <taxon>Halomonadaceae</taxon>
        <taxon>Chromohalobacter</taxon>
    </lineage>
</organism>
<dbReference type="EMBL" id="OBQJ01000009">
    <property type="protein sequence ID" value="SOC57485.1"/>
    <property type="molecule type" value="Genomic_DNA"/>
</dbReference>
<gene>
    <name evidence="1" type="ORF">SAMN05421509_109130</name>
</gene>
<dbReference type="AlphaFoldDB" id="A0A285VTV8"/>
<dbReference type="Gene3D" id="2.10.260.10">
    <property type="match status" value="1"/>
</dbReference>
<dbReference type="NCBIfam" id="NF040493">
    <property type="entry name" value="TA_anti_VapB"/>
    <property type="match status" value="1"/>
</dbReference>